<protein>
    <submittedName>
        <fullName evidence="1">Uncharacterized protein</fullName>
    </submittedName>
</protein>
<name>A0ABT2I2J2_9SPHN</name>
<evidence type="ECO:0000313" key="2">
    <source>
        <dbReference type="Proteomes" id="UP001165583"/>
    </source>
</evidence>
<proteinExistence type="predicted"/>
<comment type="caution">
    <text evidence="1">The sequence shown here is derived from an EMBL/GenBank/DDBJ whole genome shotgun (WGS) entry which is preliminary data.</text>
</comment>
<reference evidence="1" key="1">
    <citation type="submission" date="2022-09" db="EMBL/GenBank/DDBJ databases">
        <title>Novosphingobium sp. Nov., a polycyclic aromatic hydrocarbon-degrading bacterium isolated form mangrove sediments in HongKong.</title>
        <authorList>
            <person name="Hu Z."/>
        </authorList>
    </citation>
    <scope>NUCLEOTIDE SEQUENCE</scope>
    <source>
        <strain evidence="1">HK4-1</strain>
    </source>
</reference>
<sequence length="138" mass="15495">MNKQPVSQDVAAMIVVMAQELRSPDPSARAEFGKRLVEALDRHGYALDRIIAAALRDAPSVATKSPPGRPMGQYNWAGWARFMLLSPLLTQWEHKFIKVVMRRAFPSAAQREKLREILQKVYPAGCGRWGLPKTAPTR</sequence>
<dbReference type="RefSeq" id="WP_260044747.1">
    <property type="nucleotide sequence ID" value="NZ_JANZXA010000003.1"/>
</dbReference>
<gene>
    <name evidence="1" type="ORF">NZK81_05650</name>
</gene>
<dbReference type="EMBL" id="JANZXA010000003">
    <property type="protein sequence ID" value="MCT2399022.1"/>
    <property type="molecule type" value="Genomic_DNA"/>
</dbReference>
<organism evidence="1 2">
    <name type="scientific">Novosphingobium mangrovi</name>
    <name type="common">ex Huang et al. 2023</name>
    <dbReference type="NCBI Taxonomy" id="2976432"/>
    <lineage>
        <taxon>Bacteria</taxon>
        <taxon>Pseudomonadati</taxon>
        <taxon>Pseudomonadota</taxon>
        <taxon>Alphaproteobacteria</taxon>
        <taxon>Sphingomonadales</taxon>
        <taxon>Sphingomonadaceae</taxon>
        <taxon>Novosphingobium</taxon>
    </lineage>
</organism>
<dbReference type="Proteomes" id="UP001165583">
    <property type="component" value="Unassembled WGS sequence"/>
</dbReference>
<keyword evidence="2" id="KW-1185">Reference proteome</keyword>
<evidence type="ECO:0000313" key="1">
    <source>
        <dbReference type="EMBL" id="MCT2399022.1"/>
    </source>
</evidence>
<accession>A0ABT2I2J2</accession>